<sequence length="208" mass="22234">MPNLCHSPSYGRVSCSEGGPVGAFCPGPPLPGQVAGPPHAAPDHLLTTHQQGPDLPGARGGASAPQATPGRPAHWPRVGQRRAGPGLSSAEAAGPSSPGPAWFSVASASWGTGPRLRRELEWGEEVRAGKGMSWARWPQRVARPLHRVGRCPPALPPAPPRRECPTWDWARTGWGRFCLLMPHRVLPPLHPHLVRAEGRAHWSCLSCK</sequence>
<gene>
    <name evidence="2" type="ORF">mMyoMyo1_009571</name>
</gene>
<evidence type="ECO:0000313" key="3">
    <source>
        <dbReference type="Proteomes" id="UP000527355"/>
    </source>
</evidence>
<feature type="compositionally biased region" description="Low complexity" evidence="1">
    <location>
        <begin position="83"/>
        <end position="100"/>
    </location>
</feature>
<name>A0A7J7ZX38_MYOMY</name>
<dbReference type="EMBL" id="JABWUV010000002">
    <property type="protein sequence ID" value="KAF6378639.1"/>
    <property type="molecule type" value="Genomic_DNA"/>
</dbReference>
<keyword evidence="3" id="KW-1185">Reference proteome</keyword>
<dbReference type="Proteomes" id="UP000527355">
    <property type="component" value="Unassembled WGS sequence"/>
</dbReference>
<organism evidence="2 3">
    <name type="scientific">Myotis myotis</name>
    <name type="common">Greater mouse-eared bat</name>
    <name type="synonym">Vespertilio myotis</name>
    <dbReference type="NCBI Taxonomy" id="51298"/>
    <lineage>
        <taxon>Eukaryota</taxon>
        <taxon>Metazoa</taxon>
        <taxon>Chordata</taxon>
        <taxon>Craniata</taxon>
        <taxon>Vertebrata</taxon>
        <taxon>Euteleostomi</taxon>
        <taxon>Mammalia</taxon>
        <taxon>Eutheria</taxon>
        <taxon>Laurasiatheria</taxon>
        <taxon>Chiroptera</taxon>
        <taxon>Yangochiroptera</taxon>
        <taxon>Vespertilionidae</taxon>
        <taxon>Myotis</taxon>
    </lineage>
</organism>
<accession>A0A7J7ZX38</accession>
<feature type="region of interest" description="Disordered" evidence="1">
    <location>
        <begin position="33"/>
        <end position="100"/>
    </location>
</feature>
<evidence type="ECO:0000256" key="1">
    <source>
        <dbReference type="SAM" id="MobiDB-lite"/>
    </source>
</evidence>
<protein>
    <submittedName>
        <fullName evidence="2">Uncharacterized protein</fullName>
    </submittedName>
</protein>
<proteinExistence type="predicted"/>
<evidence type="ECO:0000313" key="2">
    <source>
        <dbReference type="EMBL" id="KAF6378639.1"/>
    </source>
</evidence>
<reference evidence="2 3" key="1">
    <citation type="journal article" date="2020" name="Nature">
        <title>Six reference-quality genomes reveal evolution of bat adaptations.</title>
        <authorList>
            <person name="Jebb D."/>
            <person name="Huang Z."/>
            <person name="Pippel M."/>
            <person name="Hughes G.M."/>
            <person name="Lavrichenko K."/>
            <person name="Devanna P."/>
            <person name="Winkler S."/>
            <person name="Jermiin L.S."/>
            <person name="Skirmuntt E.C."/>
            <person name="Katzourakis A."/>
            <person name="Burkitt-Gray L."/>
            <person name="Ray D.A."/>
            <person name="Sullivan K.A.M."/>
            <person name="Roscito J.G."/>
            <person name="Kirilenko B.M."/>
            <person name="Davalos L.M."/>
            <person name="Corthals A.P."/>
            <person name="Power M.L."/>
            <person name="Jones G."/>
            <person name="Ransome R.D."/>
            <person name="Dechmann D.K.N."/>
            <person name="Locatelli A.G."/>
            <person name="Puechmaille S.J."/>
            <person name="Fedrigo O."/>
            <person name="Jarvis E.D."/>
            <person name="Hiller M."/>
            <person name="Vernes S.C."/>
            <person name="Myers E.W."/>
            <person name="Teeling E.C."/>
        </authorList>
    </citation>
    <scope>NUCLEOTIDE SEQUENCE [LARGE SCALE GENOMIC DNA]</scope>
    <source>
        <strain evidence="2">MMyoMyo1</strain>
        <tissue evidence="2">Flight muscle</tissue>
    </source>
</reference>
<comment type="caution">
    <text evidence="2">The sequence shown here is derived from an EMBL/GenBank/DDBJ whole genome shotgun (WGS) entry which is preliminary data.</text>
</comment>
<dbReference type="AlphaFoldDB" id="A0A7J7ZX38"/>